<evidence type="ECO:0000313" key="4">
    <source>
        <dbReference type="Proteomes" id="UP000471705"/>
    </source>
</evidence>
<dbReference type="Pfam" id="PF00656">
    <property type="entry name" value="Peptidase_C14"/>
    <property type="match status" value="1"/>
</dbReference>
<feature type="transmembrane region" description="Helical" evidence="1">
    <location>
        <begin position="46"/>
        <end position="64"/>
    </location>
</feature>
<dbReference type="Proteomes" id="UP000471705">
    <property type="component" value="Unassembled WGS sequence"/>
</dbReference>
<protein>
    <recommendedName>
        <fullName evidence="2">Caspase family p20 domain-containing protein</fullName>
    </recommendedName>
</protein>
<dbReference type="PANTHER" id="PTHR22576:SF37">
    <property type="entry name" value="MUCOSA-ASSOCIATED LYMPHOID TISSUE LYMPHOMA TRANSLOCATION PROTEIN 1"/>
    <property type="match status" value="1"/>
</dbReference>
<dbReference type="EMBL" id="WUFV01000009">
    <property type="protein sequence ID" value="NEK16674.1"/>
    <property type="molecule type" value="Genomic_DNA"/>
</dbReference>
<sequence length="467" mass="50278">MDKLFEQVMKVVPSEALPFILAVCVAFFGVYYYYGYRNFTDVLHSRAFMTLVVVAAAGLLLHSINKASSPIILDTEIRPVLLVPNFENDERDQYRNAFVQQIRASFSKVGLNPDSIVPIDSYITDAKAASLHMERYQSGSAVFSPKVVVTGDHTFLCISLLVPANGGSKSYPLTEAQIDSKVLDDIVATIIPTANATTGAPVSPFLSRFQALEQQVAAMNATILALSAEQKGPKPNREYENRYAIVVGNNSNAEGTLPPLQFAISDAEGLGSALEQSGFRVTLLENPTVANVLEAFDQIKTSISEHDLLAFYYAGSSARTTDLAKGEPEQLLLPTHDFSLKSIHSSLTLERVIARMLALPNRDNLLLLDGCHGTAGLDRAKLSEMANSGDVLQIFAGSQDSGYGMENAESGGGVFTQILLKNFASMRASGSVSVSNIAATVTGNVIEATNAQQQPKLVTIGDGDIRF</sequence>
<dbReference type="PROSITE" id="PS50208">
    <property type="entry name" value="CASPASE_P20"/>
    <property type="match status" value="1"/>
</dbReference>
<dbReference type="AlphaFoldDB" id="A0A7K3VIJ7"/>
<keyword evidence="1" id="KW-1133">Transmembrane helix</keyword>
<dbReference type="RefSeq" id="WP_164047525.1">
    <property type="nucleotide sequence ID" value="NZ_WUFV01000009.1"/>
</dbReference>
<comment type="caution">
    <text evidence="3">The sequence shown here is derived from an EMBL/GenBank/DDBJ whole genome shotgun (WGS) entry which is preliminary data.</text>
</comment>
<dbReference type="GO" id="GO:0004197">
    <property type="term" value="F:cysteine-type endopeptidase activity"/>
    <property type="evidence" value="ECO:0007669"/>
    <property type="project" value="InterPro"/>
</dbReference>
<dbReference type="InterPro" id="IPR001309">
    <property type="entry name" value="Pept_C14_p20"/>
</dbReference>
<name>A0A7K3VIJ7_RHILE</name>
<dbReference type="Gene3D" id="3.40.50.1460">
    <property type="match status" value="1"/>
</dbReference>
<keyword evidence="1" id="KW-0812">Transmembrane</keyword>
<dbReference type="InterPro" id="IPR029030">
    <property type="entry name" value="Caspase-like_dom_sf"/>
</dbReference>
<dbReference type="InterPro" id="IPR052039">
    <property type="entry name" value="Caspase-related_regulators"/>
</dbReference>
<evidence type="ECO:0000256" key="1">
    <source>
        <dbReference type="SAM" id="Phobius"/>
    </source>
</evidence>
<organism evidence="3 4">
    <name type="scientific">Rhizobium leguminosarum</name>
    <dbReference type="NCBI Taxonomy" id="384"/>
    <lineage>
        <taxon>Bacteria</taxon>
        <taxon>Pseudomonadati</taxon>
        <taxon>Pseudomonadota</taxon>
        <taxon>Alphaproteobacteria</taxon>
        <taxon>Hyphomicrobiales</taxon>
        <taxon>Rhizobiaceae</taxon>
        <taxon>Rhizobium/Agrobacterium group</taxon>
        <taxon>Rhizobium</taxon>
    </lineage>
</organism>
<gene>
    <name evidence="3" type="ORF">GR257_17655</name>
</gene>
<proteinExistence type="predicted"/>
<accession>A0A7K3VIJ7</accession>
<dbReference type="PANTHER" id="PTHR22576">
    <property type="entry name" value="MUCOSA ASSOCIATED LYMPHOID TISSUE LYMPHOMA TRANSLOCATION PROTEIN 1/PARACASPASE"/>
    <property type="match status" value="1"/>
</dbReference>
<feature type="domain" description="Caspase family p20" evidence="2">
    <location>
        <begin position="240"/>
        <end position="375"/>
    </location>
</feature>
<dbReference type="InterPro" id="IPR011600">
    <property type="entry name" value="Pept_C14_caspase"/>
</dbReference>
<keyword evidence="1" id="KW-0472">Membrane</keyword>
<reference evidence="3 4" key="1">
    <citation type="submission" date="2019-12" db="EMBL/GenBank/DDBJ databases">
        <title>Rhizobium genotypes associated with high levels of biological nitrogen fixation by grain legumes in a temperate-maritime cropping system.</title>
        <authorList>
            <person name="Maluk M."/>
            <person name="Francesc Ferrando Molina F."/>
            <person name="Lopez Del Egido L."/>
            <person name="Lafos M."/>
            <person name="Langarica-Fuentes A."/>
            <person name="Gebre Yohannes G."/>
            <person name="Young M.W."/>
            <person name="Martin P."/>
            <person name="Gantlett R."/>
            <person name="Kenicer G."/>
            <person name="Hawes C."/>
            <person name="Begg G.S."/>
            <person name="Quilliam R.S."/>
            <person name="Squire G.R."/>
            <person name="Poole P.S."/>
            <person name="Young P.W."/>
            <person name="Iannetta P.M."/>
            <person name="James E.K."/>
        </authorList>
    </citation>
    <scope>NUCLEOTIDE SEQUENCE [LARGE SCALE GENOMIC DNA]</scope>
    <source>
        <strain evidence="3 4">JHI54</strain>
    </source>
</reference>
<evidence type="ECO:0000259" key="2">
    <source>
        <dbReference type="PROSITE" id="PS50208"/>
    </source>
</evidence>
<evidence type="ECO:0000313" key="3">
    <source>
        <dbReference type="EMBL" id="NEK16674.1"/>
    </source>
</evidence>
<dbReference type="SUPFAM" id="SSF52129">
    <property type="entry name" value="Caspase-like"/>
    <property type="match status" value="1"/>
</dbReference>
<dbReference type="GO" id="GO:0006508">
    <property type="term" value="P:proteolysis"/>
    <property type="evidence" value="ECO:0007669"/>
    <property type="project" value="InterPro"/>
</dbReference>
<feature type="transmembrane region" description="Helical" evidence="1">
    <location>
        <begin position="16"/>
        <end position="34"/>
    </location>
</feature>